<dbReference type="EMBL" id="QBIY01012904">
    <property type="protein sequence ID" value="RXN14506.1"/>
    <property type="molecule type" value="Genomic_DNA"/>
</dbReference>
<protein>
    <submittedName>
        <fullName evidence="2">LRR and PYD domains-containing 3-like protein</fullName>
    </submittedName>
</protein>
<gene>
    <name evidence="2" type="ORF">ROHU_009049</name>
</gene>
<name>A0A498M4V8_LABRO</name>
<comment type="caution">
    <text evidence="2">The sequence shown here is derived from an EMBL/GenBank/DDBJ whole genome shotgun (WGS) entry which is preliminary data.</text>
</comment>
<dbReference type="AlphaFoldDB" id="A0A498M4V8"/>
<keyword evidence="3" id="KW-1185">Reference proteome</keyword>
<dbReference type="Proteomes" id="UP000290572">
    <property type="component" value="Unassembled WGS sequence"/>
</dbReference>
<sequence>MTQTELTKAAQHDALQACKRRKILEDLASLRASNPEEPMVSTLDLKEPRTSGMFLQPRRRNVATRGARRSPGEKEGKSPEKSVTKPEKEPATGPSKNHSVPLSGPHDGPKWTEEEWFTGARDRAEESNQVTAVFRTVINFTGCPGAVPGIVSVTVADRLGGVE</sequence>
<reference evidence="2 3" key="1">
    <citation type="submission" date="2018-03" db="EMBL/GenBank/DDBJ databases">
        <title>Draft genome sequence of Rohu Carp (Labeo rohita).</title>
        <authorList>
            <person name="Das P."/>
            <person name="Kushwaha B."/>
            <person name="Joshi C.G."/>
            <person name="Kumar D."/>
            <person name="Nagpure N.S."/>
            <person name="Sahoo L."/>
            <person name="Das S.P."/>
            <person name="Bit A."/>
            <person name="Patnaik S."/>
            <person name="Meher P.K."/>
            <person name="Jayasankar P."/>
            <person name="Koringa P.G."/>
            <person name="Patel N.V."/>
            <person name="Hinsu A.T."/>
            <person name="Kumar R."/>
            <person name="Pandey M."/>
            <person name="Agarwal S."/>
            <person name="Srivastava S."/>
            <person name="Singh M."/>
            <person name="Iquebal M.A."/>
            <person name="Jaiswal S."/>
            <person name="Angadi U.B."/>
            <person name="Kumar N."/>
            <person name="Raza M."/>
            <person name="Shah T.M."/>
            <person name="Rai A."/>
            <person name="Jena J.K."/>
        </authorList>
    </citation>
    <scope>NUCLEOTIDE SEQUENCE [LARGE SCALE GENOMIC DNA]</scope>
    <source>
        <strain evidence="2">DASCIFA01</strain>
        <tissue evidence="2">Testis</tissue>
    </source>
</reference>
<evidence type="ECO:0000256" key="1">
    <source>
        <dbReference type="SAM" id="MobiDB-lite"/>
    </source>
</evidence>
<feature type="region of interest" description="Disordered" evidence="1">
    <location>
        <begin position="29"/>
        <end position="125"/>
    </location>
</feature>
<evidence type="ECO:0000313" key="2">
    <source>
        <dbReference type="EMBL" id="RXN14506.1"/>
    </source>
</evidence>
<feature type="compositionally biased region" description="Basic and acidic residues" evidence="1">
    <location>
        <begin position="70"/>
        <end position="90"/>
    </location>
</feature>
<feature type="compositionally biased region" description="Basic residues" evidence="1">
    <location>
        <begin position="57"/>
        <end position="68"/>
    </location>
</feature>
<evidence type="ECO:0000313" key="3">
    <source>
        <dbReference type="Proteomes" id="UP000290572"/>
    </source>
</evidence>
<accession>A0A498M4V8</accession>
<proteinExistence type="predicted"/>
<organism evidence="2 3">
    <name type="scientific">Labeo rohita</name>
    <name type="common">Indian major carp</name>
    <name type="synonym">Cyprinus rohita</name>
    <dbReference type="NCBI Taxonomy" id="84645"/>
    <lineage>
        <taxon>Eukaryota</taxon>
        <taxon>Metazoa</taxon>
        <taxon>Chordata</taxon>
        <taxon>Craniata</taxon>
        <taxon>Vertebrata</taxon>
        <taxon>Euteleostomi</taxon>
        <taxon>Actinopterygii</taxon>
        <taxon>Neopterygii</taxon>
        <taxon>Teleostei</taxon>
        <taxon>Ostariophysi</taxon>
        <taxon>Cypriniformes</taxon>
        <taxon>Cyprinidae</taxon>
        <taxon>Labeoninae</taxon>
        <taxon>Labeonini</taxon>
        <taxon>Labeo</taxon>
    </lineage>
</organism>